<sequence length="268" mass="29796">MLIKILIPIITQGVNMVGEELLRVVDVWKSYGTVVALRGVNMVVRRGEVVALLGDNGAGKSTLIKIISGYLRPDRGQLIFEGKPVRFKSPLDAKALGIEVVHQDLAVILDLPVYRNIFLTHEVTNKLGFLKDDIMKEEAKKALDAIGITMPPVDTKAEALSGGQRQATAVARATYFAKKLLLMDEPTAGLGVVESKKVINIAKKYAKELNLGVIFVTPNIFQAYEAADRIYYMEQGKIVFEKYKEETSPKELTDIITNRIIELRGRKR</sequence>
<dbReference type="SUPFAM" id="SSF52540">
    <property type="entry name" value="P-loop containing nucleoside triphosphate hydrolases"/>
    <property type="match status" value="1"/>
</dbReference>
<keyword evidence="1" id="KW-0547">Nucleotide-binding</keyword>
<dbReference type="PANTHER" id="PTHR43790">
    <property type="entry name" value="CARBOHYDRATE TRANSPORT ATP-BINDING PROTEIN MG119-RELATED"/>
    <property type="match status" value="1"/>
</dbReference>
<dbReference type="InterPro" id="IPR027417">
    <property type="entry name" value="P-loop_NTPase"/>
</dbReference>
<evidence type="ECO:0000256" key="1">
    <source>
        <dbReference type="ARBA" id="ARBA00022741"/>
    </source>
</evidence>
<gene>
    <name evidence="4" type="ORF">Vsou_17220</name>
</gene>
<dbReference type="Pfam" id="PF00005">
    <property type="entry name" value="ABC_tran"/>
    <property type="match status" value="1"/>
</dbReference>
<dbReference type="PROSITE" id="PS50893">
    <property type="entry name" value="ABC_TRANSPORTER_2"/>
    <property type="match status" value="1"/>
</dbReference>
<evidence type="ECO:0000259" key="3">
    <source>
        <dbReference type="PROSITE" id="PS50893"/>
    </source>
</evidence>
<keyword evidence="2 4" id="KW-0067">ATP-binding</keyword>
<organism evidence="4 5">
    <name type="scientific">Vulcanisaeta souniana JCM 11219</name>
    <dbReference type="NCBI Taxonomy" id="1293586"/>
    <lineage>
        <taxon>Archaea</taxon>
        <taxon>Thermoproteota</taxon>
        <taxon>Thermoprotei</taxon>
        <taxon>Thermoproteales</taxon>
        <taxon>Thermoproteaceae</taxon>
        <taxon>Vulcanisaeta</taxon>
    </lineage>
</organism>
<dbReference type="EMBL" id="AP026830">
    <property type="protein sequence ID" value="BDR92629.1"/>
    <property type="molecule type" value="Genomic_DNA"/>
</dbReference>
<accession>A0ABM8BNY6</accession>
<dbReference type="CDD" id="cd03216">
    <property type="entry name" value="ABC_Carb_Monos_I"/>
    <property type="match status" value="1"/>
</dbReference>
<proteinExistence type="predicted"/>
<dbReference type="InterPro" id="IPR003593">
    <property type="entry name" value="AAA+_ATPase"/>
</dbReference>
<dbReference type="GO" id="GO:0005524">
    <property type="term" value="F:ATP binding"/>
    <property type="evidence" value="ECO:0007669"/>
    <property type="project" value="UniProtKB-KW"/>
</dbReference>
<protein>
    <submittedName>
        <fullName evidence="4">ABC transporter ATP-binding protein</fullName>
    </submittedName>
</protein>
<keyword evidence="5" id="KW-1185">Reference proteome</keyword>
<dbReference type="SMART" id="SM00382">
    <property type="entry name" value="AAA"/>
    <property type="match status" value="1"/>
</dbReference>
<reference evidence="5" key="1">
    <citation type="submission" date="2022-09" db="EMBL/GenBank/DDBJ databases">
        <title>Complete genome sequence of Vulcanisaeta souniana.</title>
        <authorList>
            <person name="Kato S."/>
            <person name="Itoh T."/>
            <person name="Ohkuma M."/>
        </authorList>
    </citation>
    <scope>NUCLEOTIDE SEQUENCE [LARGE SCALE GENOMIC DNA]</scope>
    <source>
        <strain evidence="5">JCM 11219</strain>
    </source>
</reference>
<feature type="domain" description="ABC transporter" evidence="3">
    <location>
        <begin position="22"/>
        <end position="260"/>
    </location>
</feature>
<dbReference type="PANTHER" id="PTHR43790:SF8">
    <property type="entry name" value="SUGAR ABC TRANSPORTER ATP-BINDING PROTEIN"/>
    <property type="match status" value="1"/>
</dbReference>
<dbReference type="Gene3D" id="3.40.50.300">
    <property type="entry name" value="P-loop containing nucleotide triphosphate hydrolases"/>
    <property type="match status" value="1"/>
</dbReference>
<evidence type="ECO:0000256" key="2">
    <source>
        <dbReference type="ARBA" id="ARBA00022840"/>
    </source>
</evidence>
<dbReference type="InterPro" id="IPR003439">
    <property type="entry name" value="ABC_transporter-like_ATP-bd"/>
</dbReference>
<evidence type="ECO:0000313" key="5">
    <source>
        <dbReference type="Proteomes" id="UP001060771"/>
    </source>
</evidence>
<dbReference type="Proteomes" id="UP001060771">
    <property type="component" value="Chromosome"/>
</dbReference>
<dbReference type="InterPro" id="IPR050107">
    <property type="entry name" value="ABC_carbohydrate_import_ATPase"/>
</dbReference>
<evidence type="ECO:0000313" key="4">
    <source>
        <dbReference type="EMBL" id="BDR92629.1"/>
    </source>
</evidence>
<name>A0ABM8BNY6_9CREN</name>